<feature type="compositionally biased region" description="Low complexity" evidence="1">
    <location>
        <begin position="7"/>
        <end position="27"/>
    </location>
</feature>
<proteinExistence type="predicted"/>
<dbReference type="Proteomes" id="UP000694044">
    <property type="component" value="Unassembled WGS sequence"/>
</dbReference>
<dbReference type="AlphaFoldDB" id="A0A8T1V8M3"/>
<evidence type="ECO:0000313" key="2">
    <source>
        <dbReference type="EMBL" id="KAG7377647.1"/>
    </source>
</evidence>
<accession>A0A8T1V8M3</accession>
<evidence type="ECO:0000313" key="3">
    <source>
        <dbReference type="Proteomes" id="UP000694044"/>
    </source>
</evidence>
<sequence>MTHGSDETTPAAAAEAPASNTTSMPVASPAPPDASATGPDCPVVYPTTPVAEAVDVTEYGAPWTARLNRRALKTGIKPKIFTATENSGRLPARPPGKLSSELANIQLGVLRTPLFRHLPCKSHTA</sequence>
<gene>
    <name evidence="2" type="ORF">PHYPSEUDO_011183</name>
</gene>
<reference evidence="2" key="1">
    <citation type="submission" date="2021-02" db="EMBL/GenBank/DDBJ databases">
        <authorList>
            <person name="Palmer J.M."/>
        </authorList>
    </citation>
    <scope>NUCLEOTIDE SEQUENCE</scope>
    <source>
        <strain evidence="2">SCRP734</strain>
    </source>
</reference>
<name>A0A8T1V8M3_9STRA</name>
<evidence type="ECO:0000256" key="1">
    <source>
        <dbReference type="SAM" id="MobiDB-lite"/>
    </source>
</evidence>
<dbReference type="EMBL" id="JAGDFM010000497">
    <property type="protein sequence ID" value="KAG7377647.1"/>
    <property type="molecule type" value="Genomic_DNA"/>
</dbReference>
<comment type="caution">
    <text evidence="2">The sequence shown here is derived from an EMBL/GenBank/DDBJ whole genome shotgun (WGS) entry which is preliminary data.</text>
</comment>
<feature type="region of interest" description="Disordered" evidence="1">
    <location>
        <begin position="1"/>
        <end position="42"/>
    </location>
</feature>
<protein>
    <submittedName>
        <fullName evidence="2">Uncharacterized protein</fullName>
    </submittedName>
</protein>
<keyword evidence="3" id="KW-1185">Reference proteome</keyword>
<organism evidence="2 3">
    <name type="scientific">Phytophthora pseudosyringae</name>
    <dbReference type="NCBI Taxonomy" id="221518"/>
    <lineage>
        <taxon>Eukaryota</taxon>
        <taxon>Sar</taxon>
        <taxon>Stramenopiles</taxon>
        <taxon>Oomycota</taxon>
        <taxon>Peronosporomycetes</taxon>
        <taxon>Peronosporales</taxon>
        <taxon>Peronosporaceae</taxon>
        <taxon>Phytophthora</taxon>
    </lineage>
</organism>